<dbReference type="EMBL" id="GEDV01010988">
    <property type="protein sequence ID" value="JAP77569.1"/>
    <property type="molecule type" value="Transcribed_RNA"/>
</dbReference>
<organism evidence="2">
    <name type="scientific">Rhipicephalus appendiculatus</name>
    <name type="common">Brown ear tick</name>
    <dbReference type="NCBI Taxonomy" id="34631"/>
    <lineage>
        <taxon>Eukaryota</taxon>
        <taxon>Metazoa</taxon>
        <taxon>Ecdysozoa</taxon>
        <taxon>Arthropoda</taxon>
        <taxon>Chelicerata</taxon>
        <taxon>Arachnida</taxon>
        <taxon>Acari</taxon>
        <taxon>Parasitiformes</taxon>
        <taxon>Ixodida</taxon>
        <taxon>Ixodoidea</taxon>
        <taxon>Ixodidae</taxon>
        <taxon>Rhipicephalinae</taxon>
        <taxon>Rhipicephalus</taxon>
        <taxon>Rhipicephalus</taxon>
    </lineage>
</organism>
<dbReference type="AlphaFoldDB" id="A0A131YE71"/>
<evidence type="ECO:0000256" key="1">
    <source>
        <dbReference type="SAM" id="SignalP"/>
    </source>
</evidence>
<name>A0A131YE71_RHIAP</name>
<evidence type="ECO:0008006" key="3">
    <source>
        <dbReference type="Google" id="ProtNLM"/>
    </source>
</evidence>
<feature type="chain" id="PRO_5007284773" description="Secreted protein" evidence="1">
    <location>
        <begin position="18"/>
        <end position="115"/>
    </location>
</feature>
<reference evidence="2" key="1">
    <citation type="journal article" date="2016" name="Ticks Tick Borne Dis.">
        <title>De novo assembly and annotation of the salivary gland transcriptome of Rhipicephalus appendiculatus male and female ticks during blood feeding.</title>
        <authorList>
            <person name="de Castro M.H."/>
            <person name="de Klerk D."/>
            <person name="Pienaar R."/>
            <person name="Latif A.A."/>
            <person name="Rees D.J."/>
            <person name="Mans B.J."/>
        </authorList>
    </citation>
    <scope>NUCLEOTIDE SEQUENCE</scope>
    <source>
        <tissue evidence="2">Salivary glands</tissue>
    </source>
</reference>
<evidence type="ECO:0000313" key="2">
    <source>
        <dbReference type="EMBL" id="JAP77569.1"/>
    </source>
</evidence>
<keyword evidence="1" id="KW-0732">Signal</keyword>
<sequence>MIASWIILTTFSMHVLILENPLRRFACSNTIIACFHLMKQYFRAEAQHHAARAVSQGSLVRAGLFRYRYLRLPSFLSFTSTVPLTARSVVSKKANVYPQSSQGRMSVCLRKRLFI</sequence>
<feature type="signal peptide" evidence="1">
    <location>
        <begin position="1"/>
        <end position="17"/>
    </location>
</feature>
<protein>
    <recommendedName>
        <fullName evidence="3">Secreted protein</fullName>
    </recommendedName>
</protein>
<accession>A0A131YE71</accession>
<proteinExistence type="predicted"/>